<proteinExistence type="inferred from homology"/>
<evidence type="ECO:0000313" key="11">
    <source>
        <dbReference type="Proteomes" id="UP000051494"/>
    </source>
</evidence>
<comment type="catalytic activity">
    <reaction evidence="5">
        <text>pyridoxine 5'-phosphate + O2 = pyridoxal 5'-phosphate + H2O2</text>
        <dbReference type="Rhea" id="RHEA:15149"/>
        <dbReference type="ChEBI" id="CHEBI:15379"/>
        <dbReference type="ChEBI" id="CHEBI:16240"/>
        <dbReference type="ChEBI" id="CHEBI:58589"/>
        <dbReference type="ChEBI" id="CHEBI:597326"/>
        <dbReference type="EC" id="1.4.3.5"/>
    </reaction>
</comment>
<comment type="cofactor">
    <cofactor evidence="5 6">
        <name>FMN</name>
        <dbReference type="ChEBI" id="CHEBI:58210"/>
    </cofactor>
    <text evidence="5 6">Binds 1 FMN per subunit.</text>
</comment>
<evidence type="ECO:0000313" key="10">
    <source>
        <dbReference type="EMBL" id="MCS5708682.1"/>
    </source>
</evidence>
<keyword evidence="11" id="KW-1185">Reference proteome</keyword>
<feature type="binding site" evidence="5 6">
    <location>
        <position position="82"/>
    </location>
    <ligand>
        <name>FMN</name>
        <dbReference type="ChEBI" id="CHEBI:58210"/>
    </ligand>
</feature>
<evidence type="ECO:0000256" key="1">
    <source>
        <dbReference type="ARBA" id="ARBA00007301"/>
    </source>
</evidence>
<keyword evidence="5" id="KW-0664">Pyridoxine biosynthesis</keyword>
<dbReference type="NCBIfam" id="NF004231">
    <property type="entry name" value="PRK05679.1"/>
    <property type="match status" value="1"/>
</dbReference>
<dbReference type="UniPathway" id="UPA01068">
    <property type="reaction ID" value="UER00304"/>
</dbReference>
<comment type="subunit">
    <text evidence="5">Homodimer.</text>
</comment>
<reference evidence="10" key="3">
    <citation type="submission" date="2021-06" db="EMBL/GenBank/DDBJ databases">
        <title>Genomic Description and Analysis of Intracellular Bacteria, Candidatus Berkiella cookevillensis and Candidatus Berkiella aquae.</title>
        <authorList>
            <person name="Kidane D.T."/>
            <person name="Mehari Y.T."/>
            <person name="Rice F.C."/>
            <person name="Arivett B.A."/>
            <person name="Farone A.L."/>
            <person name="Berk S.G."/>
            <person name="Farone M.B."/>
        </authorList>
    </citation>
    <scope>NUCLEOTIDE SEQUENCE</scope>
    <source>
        <strain evidence="10">CC99</strain>
    </source>
</reference>
<dbReference type="Proteomes" id="UP000051494">
    <property type="component" value="Unassembled WGS sequence"/>
</dbReference>
<feature type="binding site" evidence="5 6">
    <location>
        <position position="195"/>
    </location>
    <ligand>
        <name>FMN</name>
        <dbReference type="ChEBI" id="CHEBI:58210"/>
    </ligand>
</feature>
<reference evidence="9" key="1">
    <citation type="submission" date="2015-09" db="EMBL/GenBank/DDBJ databases">
        <title>Draft Genome Sequences of Two Novel Amoeba-resistant Intranuclear Bacteria, Candidatus Berkiella cookevillensis and Candidatus Berkiella aquae.</title>
        <authorList>
            <person name="Mehari Y.T."/>
            <person name="Arivett B.A."/>
            <person name="Farone A.L."/>
            <person name="Gunderson J.H."/>
            <person name="Farone M.B."/>
        </authorList>
    </citation>
    <scope>NUCLEOTIDE SEQUENCE [LARGE SCALE GENOMIC DNA]</scope>
    <source>
        <strain evidence="9">CC99</strain>
    </source>
</reference>
<accession>A0A0Q9YQE8</accession>
<gene>
    <name evidence="9" type="primary">pdxH_3</name>
    <name evidence="5 10" type="synonym">pdxH</name>
    <name evidence="10" type="ORF">CC99x_007145</name>
    <name evidence="9" type="ORF">CC99x_01690</name>
</gene>
<dbReference type="PANTHER" id="PTHR10851:SF0">
    <property type="entry name" value="PYRIDOXINE-5'-PHOSPHATE OXIDASE"/>
    <property type="match status" value="1"/>
</dbReference>
<dbReference type="InterPro" id="IPR011576">
    <property type="entry name" value="Pyridox_Oxase_N"/>
</dbReference>
<evidence type="ECO:0000256" key="4">
    <source>
        <dbReference type="ARBA" id="ARBA00023002"/>
    </source>
</evidence>
<feature type="binding site" evidence="5">
    <location>
        <position position="66"/>
    </location>
    <ligand>
        <name>substrate</name>
    </ligand>
</feature>
<feature type="binding site" evidence="5">
    <location>
        <begin position="191"/>
        <end position="193"/>
    </location>
    <ligand>
        <name>substrate</name>
    </ligand>
</feature>
<dbReference type="EMBL" id="LKHV02000001">
    <property type="protein sequence ID" value="MCS5708682.1"/>
    <property type="molecule type" value="Genomic_DNA"/>
</dbReference>
<organism evidence="9">
    <name type="scientific">Candidatus Berkiella cookevillensis</name>
    <dbReference type="NCBI Taxonomy" id="437022"/>
    <lineage>
        <taxon>Bacteria</taxon>
        <taxon>Pseudomonadati</taxon>
        <taxon>Pseudomonadota</taxon>
        <taxon>Gammaproteobacteria</taxon>
        <taxon>Candidatus Berkiellales</taxon>
        <taxon>Candidatus Berkiellaceae</taxon>
        <taxon>Candidatus Berkiella</taxon>
    </lineage>
</organism>
<comment type="pathway">
    <text evidence="5">Cofactor metabolism; pyridoxal 5'-phosphate salvage; pyridoxal 5'-phosphate from pyridoxine 5'-phosphate: step 1/1.</text>
</comment>
<reference evidence="10" key="2">
    <citation type="journal article" date="2016" name="Genome Announc.">
        <title>Draft Genome Sequences of Two Novel Amoeba-Resistant Intranuclear Bacteria, 'Candidatus Berkiella cookevillensis' and 'Candidatus Berkiella aquae'.</title>
        <authorList>
            <person name="Mehari Y.T."/>
            <person name="Arivett B.A."/>
            <person name="Farone A.L."/>
            <person name="Gunderson J.H."/>
            <person name="Farone M.B."/>
        </authorList>
    </citation>
    <scope>NUCLEOTIDE SEQUENCE</scope>
    <source>
        <strain evidence="10">CC99</strain>
    </source>
</reference>
<dbReference type="RefSeq" id="WP_057624777.1">
    <property type="nucleotide sequence ID" value="NZ_LKHV02000001.1"/>
</dbReference>
<protein>
    <recommendedName>
        <fullName evidence="5">Pyridoxine/pyridoxamine 5'-phosphate oxidase</fullName>
        <ecNumber evidence="5">1.4.3.5</ecNumber>
    </recommendedName>
    <alternativeName>
        <fullName evidence="5">PNP/PMP oxidase</fullName>
        <shortName evidence="5">PNPOx</shortName>
    </alternativeName>
    <alternativeName>
        <fullName evidence="5">Pyridoxal 5'-phosphate synthase</fullName>
    </alternativeName>
</protein>
<feature type="binding site" evidence="5 6">
    <location>
        <position position="185"/>
    </location>
    <ligand>
        <name>FMN</name>
        <dbReference type="ChEBI" id="CHEBI:58210"/>
    </ligand>
</feature>
<feature type="binding site" evidence="5">
    <location>
        <position position="127"/>
    </location>
    <ligand>
        <name>substrate</name>
    </ligand>
</feature>
<feature type="binding site" evidence="5">
    <location>
        <position position="131"/>
    </location>
    <ligand>
        <name>substrate</name>
    </ligand>
</feature>
<dbReference type="PROSITE" id="PS01064">
    <property type="entry name" value="PYRIDOX_OXIDASE"/>
    <property type="match status" value="1"/>
</dbReference>
<evidence type="ECO:0000256" key="3">
    <source>
        <dbReference type="ARBA" id="ARBA00022643"/>
    </source>
</evidence>
<dbReference type="GO" id="GO:0008615">
    <property type="term" value="P:pyridoxine biosynthetic process"/>
    <property type="evidence" value="ECO:0007669"/>
    <property type="project" value="UniProtKB-UniRule"/>
</dbReference>
<dbReference type="AlphaFoldDB" id="A0A0Q9YQE8"/>
<dbReference type="STRING" id="437022.CC99x_01690"/>
<evidence type="ECO:0000256" key="5">
    <source>
        <dbReference type="HAMAP-Rule" id="MF_01629"/>
    </source>
</evidence>
<dbReference type="Pfam" id="PF01243">
    <property type="entry name" value="PNPOx_N"/>
    <property type="match status" value="1"/>
</dbReference>
<dbReference type="SUPFAM" id="SSF50475">
    <property type="entry name" value="FMN-binding split barrel"/>
    <property type="match status" value="1"/>
</dbReference>
<feature type="binding site" evidence="5 6">
    <location>
        <begin position="140"/>
        <end position="141"/>
    </location>
    <ligand>
        <name>FMN</name>
        <dbReference type="ChEBI" id="CHEBI:58210"/>
    </ligand>
</feature>
<dbReference type="InterPro" id="IPR012349">
    <property type="entry name" value="Split_barrel_FMN-bd"/>
</dbReference>
<dbReference type="GO" id="GO:0010181">
    <property type="term" value="F:FMN binding"/>
    <property type="evidence" value="ECO:0007669"/>
    <property type="project" value="UniProtKB-UniRule"/>
</dbReference>
<keyword evidence="3 5" id="KW-0288">FMN</keyword>
<dbReference type="EMBL" id="LKHV01000008">
    <property type="protein sequence ID" value="KRG18248.1"/>
    <property type="molecule type" value="Genomic_DNA"/>
</dbReference>
<feature type="binding site" evidence="5">
    <location>
        <position position="123"/>
    </location>
    <ligand>
        <name>substrate</name>
    </ligand>
</feature>
<dbReference type="OrthoDB" id="9780392at2"/>
<feature type="binding site" evidence="5 6">
    <location>
        <begin position="61"/>
        <end position="66"/>
    </location>
    <ligand>
        <name>FMN</name>
        <dbReference type="ChEBI" id="CHEBI:58210"/>
    </ligand>
</feature>
<comment type="similarity">
    <text evidence="1 5">Belongs to the pyridoxamine 5'-phosphate oxidase family.</text>
</comment>
<evidence type="ECO:0000313" key="9">
    <source>
        <dbReference type="EMBL" id="KRG18248.1"/>
    </source>
</evidence>
<keyword evidence="2 5" id="KW-0285">Flavoprotein</keyword>
<comment type="pathway">
    <text evidence="5">Cofactor metabolism; pyridoxal 5'-phosphate salvage; pyridoxal 5'-phosphate from pyridoxamine 5'-phosphate: step 1/1.</text>
</comment>
<dbReference type="GO" id="GO:0004733">
    <property type="term" value="F:pyridoxamine phosphate oxidase activity"/>
    <property type="evidence" value="ECO:0007669"/>
    <property type="project" value="UniProtKB-UniRule"/>
</dbReference>
<dbReference type="PANTHER" id="PTHR10851">
    <property type="entry name" value="PYRIDOXINE-5-PHOSPHATE OXIDASE"/>
    <property type="match status" value="1"/>
</dbReference>
<dbReference type="PIRSF" id="PIRSF000190">
    <property type="entry name" value="Pyd_amn-ph_oxd"/>
    <property type="match status" value="1"/>
</dbReference>
<dbReference type="PATRIC" id="fig|1590042.3.peg.1718"/>
<sequence>MTNLNDFGNEYNYPPLDVPHLLEEPFAQFESWLLHAIQNQEIEPNAMTLATVNKQYQVSARMMLLKYFDKNGFVFFSNYLSRKAAALEETKQSALVFWWAKSARQIRIEGNVEKLDEKHSDQYFAKRSKSSQCAALASQQSEILANKEILLSRYQQLKEESKNKSLSRPPHWGGYLLKPNLFEFWQGRPHRLHDRFVYQRQEEKWIINRLSP</sequence>
<feature type="domain" description="Pyridoxamine 5'-phosphate oxidase N-terminal" evidence="7">
    <location>
        <begin position="37"/>
        <end position="156"/>
    </location>
</feature>
<feature type="binding site" evidence="5 6">
    <location>
        <position position="105"/>
    </location>
    <ligand>
        <name>FMN</name>
        <dbReference type="ChEBI" id="CHEBI:58210"/>
    </ligand>
</feature>
<evidence type="ECO:0000259" key="8">
    <source>
        <dbReference type="Pfam" id="PF10590"/>
    </source>
</evidence>
<evidence type="ECO:0000259" key="7">
    <source>
        <dbReference type="Pfam" id="PF01243"/>
    </source>
</evidence>
<feature type="domain" description="Pyridoxine 5'-phosphate oxidase dimerisation C-terminal" evidence="8">
    <location>
        <begin position="172"/>
        <end position="212"/>
    </location>
</feature>
<dbReference type="InterPro" id="IPR000659">
    <property type="entry name" value="Pyridox_Oxase"/>
</dbReference>
<dbReference type="Pfam" id="PF10590">
    <property type="entry name" value="PNP_phzG_C"/>
    <property type="match status" value="1"/>
</dbReference>
<dbReference type="EC" id="1.4.3.5" evidence="5"/>
<comment type="function">
    <text evidence="5">Catalyzes the oxidation of either pyridoxine 5'-phosphate (PNP) or pyridoxamine 5'-phosphate (PMP) into pyridoxal 5'-phosphate (PLP).</text>
</comment>
<dbReference type="InterPro" id="IPR019740">
    <property type="entry name" value="Pyridox_Oxase_CS"/>
</dbReference>
<dbReference type="HAMAP" id="MF_01629">
    <property type="entry name" value="PdxH"/>
    <property type="match status" value="1"/>
</dbReference>
<evidence type="ECO:0000256" key="6">
    <source>
        <dbReference type="PIRSR" id="PIRSR000190-2"/>
    </source>
</evidence>
<evidence type="ECO:0000256" key="2">
    <source>
        <dbReference type="ARBA" id="ARBA00022630"/>
    </source>
</evidence>
<dbReference type="Gene3D" id="2.30.110.10">
    <property type="entry name" value="Electron Transport, Fmn-binding Protein, Chain A"/>
    <property type="match status" value="1"/>
</dbReference>
<feature type="binding site" evidence="5">
    <location>
        <begin position="76"/>
        <end position="77"/>
    </location>
    <ligand>
        <name>FMN</name>
        <dbReference type="ChEBI" id="CHEBI:58210"/>
    </ligand>
</feature>
<name>A0A0Q9YQE8_9GAMM</name>
<dbReference type="InterPro" id="IPR019576">
    <property type="entry name" value="Pyridoxamine_oxidase_dimer_C"/>
</dbReference>
<dbReference type="NCBIfam" id="TIGR00558">
    <property type="entry name" value="pdxH"/>
    <property type="match status" value="1"/>
</dbReference>
<feature type="binding site" evidence="5 6">
    <location>
        <position position="83"/>
    </location>
    <ligand>
        <name>FMN</name>
        <dbReference type="ChEBI" id="CHEBI:58210"/>
    </ligand>
</feature>
<comment type="caution">
    <text evidence="9">The sequence shown here is derived from an EMBL/GenBank/DDBJ whole genome shotgun (WGS) entry which is preliminary data.</text>
</comment>
<comment type="catalytic activity">
    <reaction evidence="5">
        <text>pyridoxamine 5'-phosphate + O2 + H2O = pyridoxal 5'-phosphate + H2O2 + NH4(+)</text>
        <dbReference type="Rhea" id="RHEA:15817"/>
        <dbReference type="ChEBI" id="CHEBI:15377"/>
        <dbReference type="ChEBI" id="CHEBI:15379"/>
        <dbReference type="ChEBI" id="CHEBI:16240"/>
        <dbReference type="ChEBI" id="CHEBI:28938"/>
        <dbReference type="ChEBI" id="CHEBI:58451"/>
        <dbReference type="ChEBI" id="CHEBI:597326"/>
        <dbReference type="EC" id="1.4.3.5"/>
    </reaction>
</comment>
<keyword evidence="4 5" id="KW-0560">Oxidoreductase</keyword>